<evidence type="ECO:0000313" key="1">
    <source>
        <dbReference type="EMBL" id="QDE40970.1"/>
    </source>
</evidence>
<dbReference type="OrthoDB" id="5758827at2"/>
<dbReference type="Proteomes" id="UP000316093">
    <property type="component" value="Chromosome"/>
</dbReference>
<accession>A0A4Y5Z670</accession>
<dbReference type="EMBL" id="CP041046">
    <property type="protein sequence ID" value="QDE40970.1"/>
    <property type="molecule type" value="Genomic_DNA"/>
</dbReference>
<sequence>MSPHHLRYIAGWLALFGMVAYPTTSPASGVPGGYAAAWRQLCPLIADAHGFVDSAAWRAMLRLPSANQPGHVDHWTSIETVSSDEPFGWGSRLQTSRYEAGRTSAWIEDPHLNLKEGYRSELSISGTSPDGQLALASVESAMGKLGFRKIGTVDPYGRDGEYVFVRVADPNERLNVRFEKGPETTPVVSGLTLVGYRWDNRRATAQVKNACEP</sequence>
<dbReference type="RefSeq" id="WP_139984894.1">
    <property type="nucleotide sequence ID" value="NZ_CP041046.1"/>
</dbReference>
<keyword evidence="2" id="KW-1185">Reference proteome</keyword>
<gene>
    <name evidence="1" type="ORF">FIV34_18010</name>
</gene>
<reference evidence="1 2" key="1">
    <citation type="submission" date="2019-06" db="EMBL/GenBank/DDBJ databases">
        <title>A complete genome sequence for Luteibacter pinisoli MAH-14.</title>
        <authorList>
            <person name="Baltrus D.A."/>
        </authorList>
    </citation>
    <scope>NUCLEOTIDE SEQUENCE [LARGE SCALE GENOMIC DNA]</scope>
    <source>
        <strain evidence="1 2">MAH-14</strain>
    </source>
</reference>
<organism evidence="1 2">
    <name type="scientific">Luteibacter pinisoli</name>
    <dbReference type="NCBI Taxonomy" id="2589080"/>
    <lineage>
        <taxon>Bacteria</taxon>
        <taxon>Pseudomonadati</taxon>
        <taxon>Pseudomonadota</taxon>
        <taxon>Gammaproteobacteria</taxon>
        <taxon>Lysobacterales</taxon>
        <taxon>Rhodanobacteraceae</taxon>
        <taxon>Luteibacter</taxon>
    </lineage>
</organism>
<evidence type="ECO:0000313" key="2">
    <source>
        <dbReference type="Proteomes" id="UP000316093"/>
    </source>
</evidence>
<proteinExistence type="predicted"/>
<dbReference type="AlphaFoldDB" id="A0A4Y5Z670"/>
<dbReference type="KEGG" id="lpy:FIV34_18010"/>
<name>A0A4Y5Z670_9GAMM</name>
<protein>
    <submittedName>
        <fullName evidence="1">Uncharacterized protein</fullName>
    </submittedName>
</protein>